<sequence>MLLRSFTGLIIRLAFCTLFITTVWGIGFYLNPRELKCFTEQSNKQELIVGEFNIYPPSNVDSKEGGVKVRIGDPLAVDVYEKVVDNGKFAFTSPADGEYLICFANQESIEKTVKFDVRTGVQAKDYSTVAKKDHLKPIEAEVKRLQDIAKETLHRYKSIQNTENNIYSDTGTQFISLCFKYISSRLFSKRRKSFESKLLLFNPKIDYFFLNMRDVTSPPLFLYRQHFSIKKLIQIKTIFKLSLFQRKEKFICLVVELDESNII</sequence>
<dbReference type="GO" id="GO:0016020">
    <property type="term" value="C:membrane"/>
    <property type="evidence" value="ECO:0007669"/>
    <property type="project" value="UniProtKB-SubCell"/>
</dbReference>
<dbReference type="Proteomes" id="UP000023152">
    <property type="component" value="Unassembled WGS sequence"/>
</dbReference>
<proteinExistence type="inferred from homology"/>
<protein>
    <submittedName>
        <fullName evidence="10">Cmp24/gp25L/p24 family protein</fullName>
    </submittedName>
</protein>
<dbReference type="SMART" id="SM01190">
    <property type="entry name" value="EMP24_GP25L"/>
    <property type="match status" value="1"/>
</dbReference>
<keyword evidence="6 8" id="KW-0472">Membrane</keyword>
<keyword evidence="3 7" id="KW-0812">Transmembrane</keyword>
<dbReference type="InterPro" id="IPR009038">
    <property type="entry name" value="GOLD_dom"/>
</dbReference>
<evidence type="ECO:0000256" key="7">
    <source>
        <dbReference type="RuleBase" id="RU003827"/>
    </source>
</evidence>
<keyword evidence="11" id="KW-1185">Reference proteome</keyword>
<evidence type="ECO:0000256" key="1">
    <source>
        <dbReference type="ARBA" id="ARBA00004479"/>
    </source>
</evidence>
<keyword evidence="4" id="KW-0732">Signal</keyword>
<evidence type="ECO:0000256" key="6">
    <source>
        <dbReference type="ARBA" id="ARBA00023136"/>
    </source>
</evidence>
<organism evidence="10 11">
    <name type="scientific">Reticulomyxa filosa</name>
    <dbReference type="NCBI Taxonomy" id="46433"/>
    <lineage>
        <taxon>Eukaryota</taxon>
        <taxon>Sar</taxon>
        <taxon>Rhizaria</taxon>
        <taxon>Retaria</taxon>
        <taxon>Foraminifera</taxon>
        <taxon>Monothalamids</taxon>
        <taxon>Reticulomyxidae</taxon>
        <taxon>Reticulomyxa</taxon>
    </lineage>
</organism>
<evidence type="ECO:0000256" key="2">
    <source>
        <dbReference type="ARBA" id="ARBA00007104"/>
    </source>
</evidence>
<evidence type="ECO:0000259" key="9">
    <source>
        <dbReference type="PROSITE" id="PS50866"/>
    </source>
</evidence>
<evidence type="ECO:0000256" key="3">
    <source>
        <dbReference type="ARBA" id="ARBA00022692"/>
    </source>
</evidence>
<comment type="similarity">
    <text evidence="2 7">Belongs to the EMP24/GP25L family.</text>
</comment>
<name>X6P7V2_RETFI</name>
<dbReference type="OrthoDB" id="1929172at2759"/>
<gene>
    <name evidence="10" type="ORF">RFI_02830</name>
</gene>
<dbReference type="PROSITE" id="PS50866">
    <property type="entry name" value="GOLD"/>
    <property type="match status" value="1"/>
</dbReference>
<evidence type="ECO:0000256" key="5">
    <source>
        <dbReference type="ARBA" id="ARBA00022989"/>
    </source>
</evidence>
<comment type="subcellular location">
    <subcellularLocation>
        <location evidence="1 7">Membrane</location>
        <topology evidence="1 7">Single-pass type I membrane protein</topology>
    </subcellularLocation>
</comment>
<evidence type="ECO:0000313" key="11">
    <source>
        <dbReference type="Proteomes" id="UP000023152"/>
    </source>
</evidence>
<dbReference type="AlphaFoldDB" id="X6P7V2"/>
<evidence type="ECO:0000256" key="8">
    <source>
        <dbReference type="SAM" id="Phobius"/>
    </source>
</evidence>
<feature type="transmembrane region" description="Helical" evidence="8">
    <location>
        <begin position="9"/>
        <end position="30"/>
    </location>
</feature>
<evidence type="ECO:0000256" key="4">
    <source>
        <dbReference type="ARBA" id="ARBA00022729"/>
    </source>
</evidence>
<reference evidence="10 11" key="1">
    <citation type="journal article" date="2013" name="Curr. Biol.">
        <title>The Genome of the Foraminiferan Reticulomyxa filosa.</title>
        <authorList>
            <person name="Glockner G."/>
            <person name="Hulsmann N."/>
            <person name="Schleicher M."/>
            <person name="Noegel A.A."/>
            <person name="Eichinger L."/>
            <person name="Gallinger C."/>
            <person name="Pawlowski J."/>
            <person name="Sierra R."/>
            <person name="Euteneuer U."/>
            <person name="Pillet L."/>
            <person name="Moustafa A."/>
            <person name="Platzer M."/>
            <person name="Groth M."/>
            <person name="Szafranski K."/>
            <person name="Schliwa M."/>
        </authorList>
    </citation>
    <scope>NUCLEOTIDE SEQUENCE [LARGE SCALE GENOMIC DNA]</scope>
</reference>
<keyword evidence="5 8" id="KW-1133">Transmembrane helix</keyword>
<dbReference type="PANTHER" id="PTHR22811">
    <property type="entry name" value="TRANSMEMBRANE EMP24 DOMAIN-CONTAINING PROTEIN"/>
    <property type="match status" value="1"/>
</dbReference>
<dbReference type="EMBL" id="ASPP01002724">
    <property type="protein sequence ID" value="ETO34266.1"/>
    <property type="molecule type" value="Genomic_DNA"/>
</dbReference>
<feature type="domain" description="GOLD" evidence="9">
    <location>
        <begin position="35"/>
        <end position="119"/>
    </location>
</feature>
<dbReference type="InterPro" id="IPR015720">
    <property type="entry name" value="Emp24-like"/>
</dbReference>
<comment type="caution">
    <text evidence="10">The sequence shown here is derived from an EMBL/GenBank/DDBJ whole genome shotgun (WGS) entry which is preliminary data.</text>
</comment>
<evidence type="ECO:0000313" key="10">
    <source>
        <dbReference type="EMBL" id="ETO34266.1"/>
    </source>
</evidence>
<dbReference type="Pfam" id="PF01105">
    <property type="entry name" value="EMP24_GP25L"/>
    <property type="match status" value="1"/>
</dbReference>
<accession>X6P7V2</accession>